<evidence type="ECO:0000313" key="3">
    <source>
        <dbReference type="Proteomes" id="UP000235388"/>
    </source>
</evidence>
<evidence type="ECO:0000256" key="1">
    <source>
        <dbReference type="SAM" id="MobiDB-lite"/>
    </source>
</evidence>
<accession>A0A2N5SJ21</accession>
<feature type="region of interest" description="Disordered" evidence="1">
    <location>
        <begin position="36"/>
        <end position="61"/>
    </location>
</feature>
<dbReference type="Proteomes" id="UP000235388">
    <property type="component" value="Unassembled WGS sequence"/>
</dbReference>
<dbReference type="EMBL" id="PGCJ01000957">
    <property type="protein sequence ID" value="PLW13211.1"/>
    <property type="molecule type" value="Genomic_DNA"/>
</dbReference>
<feature type="region of interest" description="Disordered" evidence="1">
    <location>
        <begin position="125"/>
        <end position="144"/>
    </location>
</feature>
<name>A0A2N5SJ21_9BASI</name>
<reference evidence="2 3" key="1">
    <citation type="submission" date="2017-11" db="EMBL/GenBank/DDBJ databases">
        <title>De novo assembly and phasing of dikaryotic genomes from two isolates of Puccinia coronata f. sp. avenae, the causal agent of oat crown rust.</title>
        <authorList>
            <person name="Miller M.E."/>
            <person name="Zhang Y."/>
            <person name="Omidvar V."/>
            <person name="Sperschneider J."/>
            <person name="Schwessinger B."/>
            <person name="Raley C."/>
            <person name="Palmer J.M."/>
            <person name="Garnica D."/>
            <person name="Upadhyaya N."/>
            <person name="Rathjen J."/>
            <person name="Taylor J.M."/>
            <person name="Park R.F."/>
            <person name="Dodds P.N."/>
            <person name="Hirsch C.D."/>
            <person name="Kianian S.F."/>
            <person name="Figueroa M."/>
        </authorList>
    </citation>
    <scope>NUCLEOTIDE SEQUENCE [LARGE SCALE GENOMIC DNA]</scope>
    <source>
        <strain evidence="2">12NC29</strain>
    </source>
</reference>
<organism evidence="2 3">
    <name type="scientific">Puccinia coronata f. sp. avenae</name>
    <dbReference type="NCBI Taxonomy" id="200324"/>
    <lineage>
        <taxon>Eukaryota</taxon>
        <taxon>Fungi</taxon>
        <taxon>Dikarya</taxon>
        <taxon>Basidiomycota</taxon>
        <taxon>Pucciniomycotina</taxon>
        <taxon>Pucciniomycetes</taxon>
        <taxon>Pucciniales</taxon>
        <taxon>Pucciniaceae</taxon>
        <taxon>Puccinia</taxon>
    </lineage>
</organism>
<feature type="compositionally biased region" description="Polar residues" evidence="1">
    <location>
        <begin position="135"/>
        <end position="144"/>
    </location>
</feature>
<dbReference type="AlphaFoldDB" id="A0A2N5SJ21"/>
<sequence length="144" mass="16200">METTCNLECDSHEEYVSKILPTHSVITPTFTLEENSQLESMDQSQEAPQGNRITQLEDTSPEHSHVMVIVDNQDLEQSNYESIISPEQLVEEDKSFASTLDPPEEIQFLGNNSPTILPEGMQHTKEPVLEEPQIQDKSSTIAMV</sequence>
<evidence type="ECO:0000313" key="2">
    <source>
        <dbReference type="EMBL" id="PLW13211.1"/>
    </source>
</evidence>
<feature type="compositionally biased region" description="Polar residues" evidence="1">
    <location>
        <begin position="36"/>
        <end position="58"/>
    </location>
</feature>
<keyword evidence="3" id="KW-1185">Reference proteome</keyword>
<protein>
    <submittedName>
        <fullName evidence="2">Uncharacterized protein</fullName>
    </submittedName>
</protein>
<comment type="caution">
    <text evidence="2">The sequence shown here is derived from an EMBL/GenBank/DDBJ whole genome shotgun (WGS) entry which is preliminary data.</text>
</comment>
<gene>
    <name evidence="2" type="ORF">PCANC_20619</name>
</gene>
<proteinExistence type="predicted"/>